<protein>
    <submittedName>
        <fullName evidence="15">Uncharacterized protein</fullName>
    </submittedName>
</protein>
<keyword evidence="11 12" id="KW-0407">Ion channel</keyword>
<keyword evidence="16" id="KW-1185">Reference proteome</keyword>
<dbReference type="AlphaFoldDB" id="A0A7R9ADR9"/>
<reference evidence="15" key="1">
    <citation type="submission" date="2020-11" db="EMBL/GenBank/DDBJ databases">
        <authorList>
            <person name="Tran Van P."/>
        </authorList>
    </citation>
    <scope>NUCLEOTIDE SEQUENCE</scope>
</reference>
<keyword evidence="5 12" id="KW-0812">Transmembrane</keyword>
<dbReference type="Pfam" id="PF00858">
    <property type="entry name" value="ASC"/>
    <property type="match status" value="1"/>
</dbReference>
<feature type="region of interest" description="Disordered" evidence="13">
    <location>
        <begin position="52"/>
        <end position="82"/>
    </location>
</feature>
<evidence type="ECO:0000256" key="2">
    <source>
        <dbReference type="ARBA" id="ARBA00007193"/>
    </source>
</evidence>
<evidence type="ECO:0000256" key="14">
    <source>
        <dbReference type="SAM" id="Phobius"/>
    </source>
</evidence>
<keyword evidence="3 12" id="KW-0813">Transport</keyword>
<evidence type="ECO:0000256" key="8">
    <source>
        <dbReference type="ARBA" id="ARBA00023065"/>
    </source>
</evidence>
<keyword evidence="8 12" id="KW-0406">Ion transport</keyword>
<gene>
    <name evidence="15" type="ORF">DSTB1V02_LOCUS12087</name>
</gene>
<evidence type="ECO:0000256" key="4">
    <source>
        <dbReference type="ARBA" id="ARBA00022461"/>
    </source>
</evidence>
<evidence type="ECO:0000256" key="10">
    <source>
        <dbReference type="ARBA" id="ARBA00023201"/>
    </source>
</evidence>
<sequence>MQTTEAITDEETENTESSTEKEDRLKSDVELWKRVEFLERYILSLEKTASPSAEPAIAGGTRTAASPEHRLDAPSGQGPSVHPKFDCGMARRSGIRKLLWILILCTGLSLTIIQANGLIQYFRSNPTAQNIRIETRSSVEFPEVTVCPGIAWNFTALKVLNETWITAYKSIWSGLFQKLLNISVLEALNSFTLTDFPKIVATCTIYPHPYKSSSCSPRHGWTWIDGSRVYETDAGYWRESPIVNWHGSDSPLKFCYTLHVKSELRMPLSSISPVMELGLSFKDSVNEFDHFNKFDKSGNPYYQIRIDSSQEPFTAVRNITLSGQIFFLLDGKSYMLSLCMKYYNFLPSGNKCNADENYDYKKCVETAIAERLMKKAPCVKSSVLPMKDDQAATMRQCNTSQDERDLINYYHGVQKHFDPGCKRKCKRTTYNAIQLDDPDFPYDPHYGVIKLNTPKAEVSYSP</sequence>
<evidence type="ECO:0000256" key="5">
    <source>
        <dbReference type="ARBA" id="ARBA00022692"/>
    </source>
</evidence>
<dbReference type="GO" id="GO:0005272">
    <property type="term" value="F:sodium channel activity"/>
    <property type="evidence" value="ECO:0007669"/>
    <property type="project" value="UniProtKB-KW"/>
</dbReference>
<feature type="region of interest" description="Disordered" evidence="13">
    <location>
        <begin position="1"/>
        <end position="26"/>
    </location>
</feature>
<keyword evidence="7" id="KW-0915">Sodium</keyword>
<evidence type="ECO:0000256" key="9">
    <source>
        <dbReference type="ARBA" id="ARBA00023136"/>
    </source>
</evidence>
<dbReference type="Proteomes" id="UP000677054">
    <property type="component" value="Unassembled WGS sequence"/>
</dbReference>
<proteinExistence type="inferred from homology"/>
<dbReference type="InterPro" id="IPR001873">
    <property type="entry name" value="ENaC"/>
</dbReference>
<comment type="similarity">
    <text evidence="2 12">Belongs to the amiloride-sensitive sodium channel (TC 1.A.6) family.</text>
</comment>
<dbReference type="GO" id="GO:0016020">
    <property type="term" value="C:membrane"/>
    <property type="evidence" value="ECO:0007669"/>
    <property type="project" value="UniProtKB-SubCell"/>
</dbReference>
<evidence type="ECO:0000313" key="16">
    <source>
        <dbReference type="Proteomes" id="UP000677054"/>
    </source>
</evidence>
<keyword evidence="9 14" id="KW-0472">Membrane</keyword>
<organism evidence="15">
    <name type="scientific">Darwinula stevensoni</name>
    <dbReference type="NCBI Taxonomy" id="69355"/>
    <lineage>
        <taxon>Eukaryota</taxon>
        <taxon>Metazoa</taxon>
        <taxon>Ecdysozoa</taxon>
        <taxon>Arthropoda</taxon>
        <taxon>Crustacea</taxon>
        <taxon>Oligostraca</taxon>
        <taxon>Ostracoda</taxon>
        <taxon>Podocopa</taxon>
        <taxon>Podocopida</taxon>
        <taxon>Darwinulocopina</taxon>
        <taxon>Darwinuloidea</taxon>
        <taxon>Darwinulidae</taxon>
        <taxon>Darwinula</taxon>
    </lineage>
</organism>
<evidence type="ECO:0000256" key="7">
    <source>
        <dbReference type="ARBA" id="ARBA00023053"/>
    </source>
</evidence>
<dbReference type="OrthoDB" id="6021021at2759"/>
<feature type="transmembrane region" description="Helical" evidence="14">
    <location>
        <begin position="98"/>
        <end position="122"/>
    </location>
</feature>
<evidence type="ECO:0000256" key="13">
    <source>
        <dbReference type="SAM" id="MobiDB-lite"/>
    </source>
</evidence>
<evidence type="ECO:0000256" key="3">
    <source>
        <dbReference type="ARBA" id="ARBA00022448"/>
    </source>
</evidence>
<accession>A0A7R9ADR9</accession>
<evidence type="ECO:0000256" key="6">
    <source>
        <dbReference type="ARBA" id="ARBA00022989"/>
    </source>
</evidence>
<evidence type="ECO:0000256" key="1">
    <source>
        <dbReference type="ARBA" id="ARBA00004141"/>
    </source>
</evidence>
<name>A0A7R9ADR9_9CRUS</name>
<evidence type="ECO:0000256" key="11">
    <source>
        <dbReference type="ARBA" id="ARBA00023303"/>
    </source>
</evidence>
<evidence type="ECO:0000313" key="15">
    <source>
        <dbReference type="EMBL" id="CAD7252329.1"/>
    </source>
</evidence>
<keyword evidence="10 12" id="KW-0739">Sodium transport</keyword>
<evidence type="ECO:0000256" key="12">
    <source>
        <dbReference type="RuleBase" id="RU000679"/>
    </source>
</evidence>
<dbReference type="EMBL" id="CAJPEV010004317">
    <property type="protein sequence ID" value="CAG0901577.1"/>
    <property type="molecule type" value="Genomic_DNA"/>
</dbReference>
<dbReference type="EMBL" id="LR903834">
    <property type="protein sequence ID" value="CAD7252329.1"/>
    <property type="molecule type" value="Genomic_DNA"/>
</dbReference>
<comment type="subcellular location">
    <subcellularLocation>
        <location evidence="1">Membrane</location>
        <topology evidence="1">Multi-pass membrane protein</topology>
    </subcellularLocation>
</comment>
<keyword evidence="4 12" id="KW-0894">Sodium channel</keyword>
<keyword evidence="6 14" id="KW-1133">Transmembrane helix</keyword>